<dbReference type="PANTHER" id="PTHR11733:SF167">
    <property type="entry name" value="FI17812P1-RELATED"/>
    <property type="match status" value="1"/>
</dbReference>
<gene>
    <name evidence="10" type="ORF">FD02_GL001215</name>
</gene>
<comment type="similarity">
    <text evidence="2">Belongs to the peptidase M13 family.</text>
</comment>
<evidence type="ECO:0000259" key="9">
    <source>
        <dbReference type="Pfam" id="PF05649"/>
    </source>
</evidence>
<evidence type="ECO:0000259" key="8">
    <source>
        <dbReference type="Pfam" id="PF01431"/>
    </source>
</evidence>
<dbReference type="InterPro" id="IPR042089">
    <property type="entry name" value="Peptidase_M13_dom_2"/>
</dbReference>
<evidence type="ECO:0000256" key="4">
    <source>
        <dbReference type="ARBA" id="ARBA00022723"/>
    </source>
</evidence>
<dbReference type="OrthoDB" id="9775677at2"/>
<dbReference type="Pfam" id="PF01431">
    <property type="entry name" value="Peptidase_M13"/>
    <property type="match status" value="1"/>
</dbReference>
<dbReference type="PANTHER" id="PTHR11733">
    <property type="entry name" value="ZINC METALLOPROTEASE FAMILY M13 NEPRILYSIN-RELATED"/>
    <property type="match status" value="1"/>
</dbReference>
<evidence type="ECO:0000256" key="7">
    <source>
        <dbReference type="ARBA" id="ARBA00023049"/>
    </source>
</evidence>
<dbReference type="PROSITE" id="PS51885">
    <property type="entry name" value="NEPRILYSIN"/>
    <property type="match status" value="1"/>
</dbReference>
<dbReference type="PATRIC" id="fig|1291734.4.peg.1246"/>
<evidence type="ECO:0000256" key="5">
    <source>
        <dbReference type="ARBA" id="ARBA00022801"/>
    </source>
</evidence>
<dbReference type="GO" id="GO:0005886">
    <property type="term" value="C:plasma membrane"/>
    <property type="evidence" value="ECO:0007669"/>
    <property type="project" value="TreeGrafter"/>
</dbReference>
<keyword evidence="3" id="KW-0645">Protease</keyword>
<feature type="domain" description="Peptidase M13 C-terminal" evidence="8">
    <location>
        <begin position="435"/>
        <end position="625"/>
    </location>
</feature>
<dbReference type="GO" id="GO:0016485">
    <property type="term" value="P:protein processing"/>
    <property type="evidence" value="ECO:0007669"/>
    <property type="project" value="TreeGrafter"/>
</dbReference>
<dbReference type="InterPro" id="IPR008753">
    <property type="entry name" value="Peptidase_M13_N"/>
</dbReference>
<evidence type="ECO:0000313" key="11">
    <source>
        <dbReference type="Proteomes" id="UP000051804"/>
    </source>
</evidence>
<dbReference type="GO" id="GO:0046872">
    <property type="term" value="F:metal ion binding"/>
    <property type="evidence" value="ECO:0007669"/>
    <property type="project" value="UniProtKB-KW"/>
</dbReference>
<comment type="cofactor">
    <cofactor evidence="1">
        <name>Zn(2+)</name>
        <dbReference type="ChEBI" id="CHEBI:29105"/>
    </cofactor>
</comment>
<evidence type="ECO:0000256" key="2">
    <source>
        <dbReference type="ARBA" id="ARBA00007357"/>
    </source>
</evidence>
<protein>
    <submittedName>
        <fullName evidence="10">Endopeptidase O</fullName>
    </submittedName>
</protein>
<dbReference type="Pfam" id="PF05649">
    <property type="entry name" value="Peptidase_M13_N"/>
    <property type="match status" value="1"/>
</dbReference>
<comment type="caution">
    <text evidence="10">The sequence shown here is derived from an EMBL/GenBank/DDBJ whole genome shotgun (WGS) entry which is preliminary data.</text>
</comment>
<dbReference type="InterPro" id="IPR018497">
    <property type="entry name" value="Peptidase_M13_C"/>
</dbReference>
<evidence type="ECO:0000313" key="10">
    <source>
        <dbReference type="EMBL" id="KRK73357.1"/>
    </source>
</evidence>
<dbReference type="InterPro" id="IPR024079">
    <property type="entry name" value="MetalloPept_cat_dom_sf"/>
</dbReference>
<dbReference type="CDD" id="cd08662">
    <property type="entry name" value="M13"/>
    <property type="match status" value="1"/>
</dbReference>
<organism evidence="10 11">
    <name type="scientific">Lacticaseibacillus nasuensis JCM 17158</name>
    <dbReference type="NCBI Taxonomy" id="1291734"/>
    <lineage>
        <taxon>Bacteria</taxon>
        <taxon>Bacillati</taxon>
        <taxon>Bacillota</taxon>
        <taxon>Bacilli</taxon>
        <taxon>Lactobacillales</taxon>
        <taxon>Lactobacillaceae</taxon>
        <taxon>Lacticaseibacillus</taxon>
    </lineage>
</organism>
<reference evidence="10 11" key="1">
    <citation type="journal article" date="2015" name="Genome Announc.">
        <title>Expanding the biotechnology potential of lactobacilli through comparative genomics of 213 strains and associated genera.</title>
        <authorList>
            <person name="Sun Z."/>
            <person name="Harris H.M."/>
            <person name="McCann A."/>
            <person name="Guo C."/>
            <person name="Argimon S."/>
            <person name="Zhang W."/>
            <person name="Yang X."/>
            <person name="Jeffery I.B."/>
            <person name="Cooney J.C."/>
            <person name="Kagawa T.F."/>
            <person name="Liu W."/>
            <person name="Song Y."/>
            <person name="Salvetti E."/>
            <person name="Wrobel A."/>
            <person name="Rasinkangas P."/>
            <person name="Parkhill J."/>
            <person name="Rea M.C."/>
            <person name="O'Sullivan O."/>
            <person name="Ritari J."/>
            <person name="Douillard F.P."/>
            <person name="Paul Ross R."/>
            <person name="Yang R."/>
            <person name="Briner A.E."/>
            <person name="Felis G.E."/>
            <person name="de Vos W.M."/>
            <person name="Barrangou R."/>
            <person name="Klaenhammer T.R."/>
            <person name="Caufield P.W."/>
            <person name="Cui Y."/>
            <person name="Zhang H."/>
            <person name="O'Toole P.W."/>
        </authorList>
    </citation>
    <scope>NUCLEOTIDE SEQUENCE [LARGE SCALE GENOMIC DNA]</scope>
    <source>
        <strain evidence="10 11">JCM 17158</strain>
    </source>
</reference>
<keyword evidence="4" id="KW-0479">Metal-binding</keyword>
<evidence type="ECO:0000256" key="6">
    <source>
        <dbReference type="ARBA" id="ARBA00022833"/>
    </source>
</evidence>
<dbReference type="STRING" id="1291734.FD02_GL001215"/>
<name>A0A0R1JPX2_9LACO</name>
<proteinExistence type="inferred from homology"/>
<feature type="domain" description="Peptidase M13 N-terminal" evidence="9">
    <location>
        <begin position="5"/>
        <end position="381"/>
    </location>
</feature>
<evidence type="ECO:0000256" key="1">
    <source>
        <dbReference type="ARBA" id="ARBA00001947"/>
    </source>
</evidence>
<keyword evidence="7" id="KW-0482">Metalloprotease</keyword>
<evidence type="ECO:0000256" key="3">
    <source>
        <dbReference type="ARBA" id="ARBA00022670"/>
    </source>
</evidence>
<dbReference type="GO" id="GO:0004222">
    <property type="term" value="F:metalloendopeptidase activity"/>
    <property type="evidence" value="ECO:0007669"/>
    <property type="project" value="InterPro"/>
</dbReference>
<dbReference type="AlphaFoldDB" id="A0A0R1JPX2"/>
<keyword evidence="5" id="KW-0378">Hydrolase</keyword>
<dbReference type="Gene3D" id="1.10.1380.10">
    <property type="entry name" value="Neutral endopeptidase , domain2"/>
    <property type="match status" value="1"/>
</dbReference>
<dbReference type="Gene3D" id="3.40.390.10">
    <property type="entry name" value="Collagenase (Catalytic Domain)"/>
    <property type="match status" value="1"/>
</dbReference>
<dbReference type="Proteomes" id="UP000051804">
    <property type="component" value="Unassembled WGS sequence"/>
</dbReference>
<keyword evidence="11" id="KW-1185">Reference proteome</keyword>
<dbReference type="PRINTS" id="PR00786">
    <property type="entry name" value="NEPRILYSIN"/>
</dbReference>
<dbReference type="EMBL" id="AZDJ01000013">
    <property type="protein sequence ID" value="KRK73357.1"/>
    <property type="molecule type" value="Genomic_DNA"/>
</dbReference>
<accession>A0A0R1JPX2</accession>
<sequence>MTREQDDLYEAVNGEWLSKTEIPADKAAAGGFAELRDGVEEKMKRDLSQMAAGEASVPFPELATALTFYRLAADFASRDAAGVTPATTWLAQLAAVPTVADFNTHAASLAQAQFAMPFSLSVTPDMKDTTHNVVRIAGPSPILPDPTYYGEARGDKLMATWTDMAKALLAATDLPEHAQTQYVVDALAFDNRVAHHVKTRVQWADRVKSYNPQNMADVAEQFGDFDFTAFAKAMLPSIPDRVIVADPAWLASFTEIFNAHNYPEYLHWAYVQGLIAAAPYLSDSLRQTGDAYDEARAGNPEPVDQPTQAYELTNLDFAEPIGVYYGRKYFGEAAKANVIDLVKQMIATYKRRIRNSDWLSAPTKEKAVTKLDTMGLRMGYPDAPHPMYSELTVDPSLDLWTNARNLASFKQAYQLRQLDSPVDRTVWAMPGHLVNACYRSSWNDITFPAAILQAPFYSLEHTPSQNFGGIGAVIAHEISHGFDNNGAQFDEHGNMVNWWTDADYAHFKALTNAMIDQFDGLETEAGKVNGRLVVSENIADAGGLAAAADTAMHLEHPDMQAFFRSWARIWGQKTRIERQQLLLATDVHAPHPLRANIQPRNLDEWYTAFNVQPTDGMYLAPDKRIHIW</sequence>
<dbReference type="InterPro" id="IPR000718">
    <property type="entry name" value="Peptidase_M13"/>
</dbReference>
<dbReference type="SUPFAM" id="SSF55486">
    <property type="entry name" value="Metalloproteases ('zincins'), catalytic domain"/>
    <property type="match status" value="1"/>
</dbReference>
<dbReference type="RefSeq" id="WP_056950671.1">
    <property type="nucleotide sequence ID" value="NZ_AZDJ01000013.1"/>
</dbReference>
<keyword evidence="6" id="KW-0862">Zinc</keyword>